<dbReference type="AlphaFoldDB" id="A0A4Z0A9P2"/>
<reference evidence="1 2" key="1">
    <citation type="submission" date="2019-02" db="EMBL/GenBank/DDBJ databases">
        <title>Genome sequencing of the rare red list fungi Hericium alpestre (H. flagellum).</title>
        <authorList>
            <person name="Buettner E."/>
            <person name="Kellner H."/>
        </authorList>
    </citation>
    <scope>NUCLEOTIDE SEQUENCE [LARGE SCALE GENOMIC DNA]</scope>
    <source>
        <strain evidence="1 2">DSM 108284</strain>
    </source>
</reference>
<comment type="caution">
    <text evidence="1">The sequence shown here is derived from an EMBL/GenBank/DDBJ whole genome shotgun (WGS) entry which is preliminary data.</text>
</comment>
<protein>
    <submittedName>
        <fullName evidence="1">Uncharacterized protein</fullName>
    </submittedName>
</protein>
<proteinExistence type="predicted"/>
<dbReference type="OrthoDB" id="3329913at2759"/>
<gene>
    <name evidence="1" type="ORF">EWM64_g580</name>
</gene>
<organism evidence="1 2">
    <name type="scientific">Hericium alpestre</name>
    <dbReference type="NCBI Taxonomy" id="135208"/>
    <lineage>
        <taxon>Eukaryota</taxon>
        <taxon>Fungi</taxon>
        <taxon>Dikarya</taxon>
        <taxon>Basidiomycota</taxon>
        <taxon>Agaricomycotina</taxon>
        <taxon>Agaricomycetes</taxon>
        <taxon>Russulales</taxon>
        <taxon>Hericiaceae</taxon>
        <taxon>Hericium</taxon>
    </lineage>
</organism>
<sequence>MPAVDPLTTIPEIAKVGFMICQAVELQSNSHKLATLKSAFANITPLVKEADRLAQFQNGNEWVKIHDDVSVITTNYQELLDWVGELNKAQRFVKFWEIRKEIRSLWESIELTTITIKKANVSSDSKERQLKQKRQHLSMLIAETETGMTASEALQQQIRVLDLEVKFENALSNLVKAARDMQSADDDDLQAYMAQRSFFAMSTVANMSGSTSLADKRKVGLFAHIFADELPFIIGTGEELSVDDVSISATLNVDPDCTVDVGDSSSFKFCTIS</sequence>
<evidence type="ECO:0000313" key="1">
    <source>
        <dbReference type="EMBL" id="TFY83435.1"/>
    </source>
</evidence>
<name>A0A4Z0A9P2_9AGAM</name>
<keyword evidence="2" id="KW-1185">Reference proteome</keyword>
<evidence type="ECO:0000313" key="2">
    <source>
        <dbReference type="Proteomes" id="UP000298061"/>
    </source>
</evidence>
<accession>A0A4Z0A9P2</accession>
<dbReference type="EMBL" id="SFCI01000029">
    <property type="protein sequence ID" value="TFY83435.1"/>
    <property type="molecule type" value="Genomic_DNA"/>
</dbReference>
<dbReference type="Proteomes" id="UP000298061">
    <property type="component" value="Unassembled WGS sequence"/>
</dbReference>